<organism evidence="2">
    <name type="scientific">Skeletonema marinoi</name>
    <dbReference type="NCBI Taxonomy" id="267567"/>
    <lineage>
        <taxon>Eukaryota</taxon>
        <taxon>Sar</taxon>
        <taxon>Stramenopiles</taxon>
        <taxon>Ochrophyta</taxon>
        <taxon>Bacillariophyta</taxon>
        <taxon>Coscinodiscophyceae</taxon>
        <taxon>Thalassiosirophycidae</taxon>
        <taxon>Thalassiosirales</taxon>
        <taxon>Skeletonemataceae</taxon>
        <taxon>Skeletonema</taxon>
        <taxon>Skeletonema marinoi-dohrnii complex</taxon>
    </lineage>
</organism>
<name>A0A7S1VWR2_9STRA</name>
<keyword evidence="1" id="KW-0472">Membrane</keyword>
<gene>
    <name evidence="2" type="ORF">SMAR1039_LOCUS513</name>
</gene>
<keyword evidence="1" id="KW-0812">Transmembrane</keyword>
<dbReference type="EMBL" id="HBGM01000734">
    <property type="protein sequence ID" value="CAD9313389.1"/>
    <property type="molecule type" value="Transcribed_RNA"/>
</dbReference>
<keyword evidence="1" id="KW-1133">Transmembrane helix</keyword>
<feature type="transmembrane region" description="Helical" evidence="1">
    <location>
        <begin position="124"/>
        <end position="149"/>
    </location>
</feature>
<feature type="transmembrane region" description="Helical" evidence="1">
    <location>
        <begin position="186"/>
        <end position="205"/>
    </location>
</feature>
<reference evidence="2" key="1">
    <citation type="submission" date="2021-01" db="EMBL/GenBank/DDBJ databases">
        <authorList>
            <person name="Corre E."/>
            <person name="Pelletier E."/>
            <person name="Niang G."/>
            <person name="Scheremetjew M."/>
            <person name="Finn R."/>
            <person name="Kale V."/>
            <person name="Holt S."/>
            <person name="Cochrane G."/>
            <person name="Meng A."/>
            <person name="Brown T."/>
            <person name="Cohen L."/>
        </authorList>
    </citation>
    <scope>NUCLEOTIDE SEQUENCE</scope>
    <source>
        <strain evidence="2">FE7</strain>
    </source>
</reference>
<evidence type="ECO:0000313" key="2">
    <source>
        <dbReference type="EMBL" id="CAD9313389.1"/>
    </source>
</evidence>
<feature type="transmembrane region" description="Helical" evidence="1">
    <location>
        <begin position="64"/>
        <end position="82"/>
    </location>
</feature>
<proteinExistence type="predicted"/>
<feature type="transmembrane region" description="Helical" evidence="1">
    <location>
        <begin position="220"/>
        <end position="239"/>
    </location>
</feature>
<accession>A0A7S1VWR2</accession>
<feature type="transmembrane region" description="Helical" evidence="1">
    <location>
        <begin position="94"/>
        <end position="112"/>
    </location>
</feature>
<dbReference type="AlphaFoldDB" id="A0A7S1VWR2"/>
<sequence>MAKKQPEAAAAVDPTGWMVDNDVANFLLLHQKEVLYMCMLGYTFLHGSKVFKAVPKTASVSYKLISMILACTGGGILVPIFLNKVPVPLANDAYPIAILTSFAIHYYFPVVAEVMNLSPVVKSLVVVFYELIRAKVVLTFTLAASAAIAPTTFSFPLFGPIMCGTVAGCGGAFLPMNKGLDPITSGLQPPMSSAFVGATLVHLFLNTSLSDGVINAKEKAHLHLALLFITVGLVSAFNMKAAKVKKE</sequence>
<feature type="transmembrane region" description="Helical" evidence="1">
    <location>
        <begin position="155"/>
        <end position="174"/>
    </location>
</feature>
<evidence type="ECO:0000256" key="1">
    <source>
        <dbReference type="SAM" id="Phobius"/>
    </source>
</evidence>
<protein>
    <submittedName>
        <fullName evidence="2">Uncharacterized protein</fullName>
    </submittedName>
</protein>